<keyword evidence="1" id="KW-0812">Transmembrane</keyword>
<keyword evidence="3" id="KW-1185">Reference proteome</keyword>
<keyword evidence="1" id="KW-1133">Transmembrane helix</keyword>
<evidence type="ECO:0000256" key="1">
    <source>
        <dbReference type="SAM" id="Phobius"/>
    </source>
</evidence>
<evidence type="ECO:0008006" key="4">
    <source>
        <dbReference type="Google" id="ProtNLM"/>
    </source>
</evidence>
<dbReference type="Proteomes" id="UP001229421">
    <property type="component" value="Unassembled WGS sequence"/>
</dbReference>
<protein>
    <recommendedName>
        <fullName evidence="4">Transmembrane protein</fullName>
    </recommendedName>
</protein>
<feature type="transmembrane region" description="Helical" evidence="1">
    <location>
        <begin position="88"/>
        <end position="107"/>
    </location>
</feature>
<proteinExistence type="predicted"/>
<reference evidence="2" key="1">
    <citation type="journal article" date="2023" name="bioRxiv">
        <title>Improved chromosome-level genome assembly for marigold (Tagetes erecta).</title>
        <authorList>
            <person name="Jiang F."/>
            <person name="Yuan L."/>
            <person name="Wang S."/>
            <person name="Wang H."/>
            <person name="Xu D."/>
            <person name="Wang A."/>
            <person name="Fan W."/>
        </authorList>
    </citation>
    <scope>NUCLEOTIDE SEQUENCE</scope>
    <source>
        <strain evidence="2">WSJ</strain>
        <tissue evidence="2">Leaf</tissue>
    </source>
</reference>
<dbReference type="EMBL" id="JAUHHV010000009">
    <property type="protein sequence ID" value="KAK1413331.1"/>
    <property type="molecule type" value="Genomic_DNA"/>
</dbReference>
<evidence type="ECO:0000313" key="2">
    <source>
        <dbReference type="EMBL" id="KAK1413331.1"/>
    </source>
</evidence>
<sequence length="128" mass="13502">MATKASHSFSSIPKDFANWMFSVMMEFIVDGGWVVDIYMGDVGKIEFKGGGCGASGYKGGNVRLFSRGGSGGGAGKWDAVLKLMGWRYILYGVGWLTLCLFLHGIGIGDMGLSIKGGEVAVSDGGLMM</sequence>
<accession>A0AAD8K1H6</accession>
<organism evidence="2 3">
    <name type="scientific">Tagetes erecta</name>
    <name type="common">African marigold</name>
    <dbReference type="NCBI Taxonomy" id="13708"/>
    <lineage>
        <taxon>Eukaryota</taxon>
        <taxon>Viridiplantae</taxon>
        <taxon>Streptophyta</taxon>
        <taxon>Embryophyta</taxon>
        <taxon>Tracheophyta</taxon>
        <taxon>Spermatophyta</taxon>
        <taxon>Magnoliopsida</taxon>
        <taxon>eudicotyledons</taxon>
        <taxon>Gunneridae</taxon>
        <taxon>Pentapetalae</taxon>
        <taxon>asterids</taxon>
        <taxon>campanulids</taxon>
        <taxon>Asterales</taxon>
        <taxon>Asteraceae</taxon>
        <taxon>Asteroideae</taxon>
        <taxon>Heliantheae alliance</taxon>
        <taxon>Tageteae</taxon>
        <taxon>Tagetes</taxon>
    </lineage>
</organism>
<evidence type="ECO:0000313" key="3">
    <source>
        <dbReference type="Proteomes" id="UP001229421"/>
    </source>
</evidence>
<dbReference type="AlphaFoldDB" id="A0AAD8K1H6"/>
<name>A0AAD8K1H6_TARER</name>
<gene>
    <name evidence="2" type="ORF">QVD17_35103</name>
</gene>
<keyword evidence="1" id="KW-0472">Membrane</keyword>
<comment type="caution">
    <text evidence="2">The sequence shown here is derived from an EMBL/GenBank/DDBJ whole genome shotgun (WGS) entry which is preliminary data.</text>
</comment>